<gene>
    <name evidence="16" type="ORF">NQ318_016672</name>
</gene>
<evidence type="ECO:0000256" key="4">
    <source>
        <dbReference type="ARBA" id="ARBA00011881"/>
    </source>
</evidence>
<comment type="activity regulation">
    <text evidence="12">Inhibited by L-aspartic acid.</text>
</comment>
<dbReference type="GO" id="GO:0019391">
    <property type="term" value="P:glucuronoside catabolic process"/>
    <property type="evidence" value="ECO:0007669"/>
    <property type="project" value="TreeGrafter"/>
</dbReference>
<dbReference type="FunFam" id="2.60.40.10:FF:000628">
    <property type="entry name" value="Beta-glucuronidase"/>
    <property type="match status" value="2"/>
</dbReference>
<comment type="similarity">
    <text evidence="3 12">Belongs to the glycosyl hydrolase 2 family.</text>
</comment>
<dbReference type="PROSITE" id="PS00719">
    <property type="entry name" value="GLYCOSYL_HYDROL_F2_1"/>
    <property type="match status" value="2"/>
</dbReference>
<evidence type="ECO:0000256" key="1">
    <source>
        <dbReference type="ARBA" id="ARBA00003025"/>
    </source>
</evidence>
<keyword evidence="10 12" id="KW-0458">Lysosome</keyword>
<evidence type="ECO:0000256" key="2">
    <source>
        <dbReference type="ARBA" id="ARBA00004371"/>
    </source>
</evidence>
<evidence type="ECO:0000259" key="14">
    <source>
        <dbReference type="Pfam" id="PF02836"/>
    </source>
</evidence>
<keyword evidence="17" id="KW-1185">Reference proteome</keyword>
<name>A0AAV8Y1J4_9CUCU</name>
<evidence type="ECO:0000256" key="6">
    <source>
        <dbReference type="ARBA" id="ARBA00016205"/>
    </source>
</evidence>
<feature type="domain" description="Glycosyl hydrolases family 2 sugar binding" evidence="15">
    <location>
        <begin position="661"/>
        <end position="784"/>
    </location>
</feature>
<dbReference type="Proteomes" id="UP001162162">
    <property type="component" value="Unassembled WGS sequence"/>
</dbReference>
<accession>A0AAV8Y1J4</accession>
<reference evidence="16" key="1">
    <citation type="journal article" date="2023" name="Insect Mol. Biol.">
        <title>Genome sequencing provides insights into the evolution of gene families encoding plant cell wall-degrading enzymes in longhorned beetles.</title>
        <authorList>
            <person name="Shin N.R."/>
            <person name="Okamura Y."/>
            <person name="Kirsch R."/>
            <person name="Pauchet Y."/>
        </authorList>
    </citation>
    <scope>NUCLEOTIDE SEQUENCE</scope>
    <source>
        <strain evidence="16">AMC_N1</strain>
    </source>
</reference>
<dbReference type="Pfam" id="PF02836">
    <property type="entry name" value="Glyco_hydro_2_C"/>
    <property type="match status" value="2"/>
</dbReference>
<dbReference type="InterPro" id="IPR013783">
    <property type="entry name" value="Ig-like_fold"/>
</dbReference>
<sequence>MSLPTLIYSIISLQACLADIHRGGILFPRESETRQVVSLDGIWNFVVPNTSNPFVGFEHHWYKKDLKEAGKLDVIPMPVPSSYNDITTDWRIRDHVGLVWYDRTFFVPKYWSEIGRTWLRFGSVSYAAQVWVNGQLVMSHEIGHLPFHSEITQYLKFGKENRVTVACDNTLLADTIPQGRVEELENGRLTQQYSFDFFNYAGIDRPVRLYTTPKTYIDDISVLTVDIQRNVATLEYNVTVIGDANITCRVSLIDKQKNVVVSTGDYEDFYGVLQIENPNLWWPYLMHPDPGYQYTFQVELLDEFGDLVDKYCLPFGIRTVTWTNTSLLINNYPVYLHGFGRHEDADIRGKGLDLPLVIRDHNLIKWVGANVYRTSHYPYAEEIMDVADELGIMIIDECPSVNTEFFVEPMLTKHKISLTELIKRDKNRPGVIMWSAANEPRTQVPLAKEYFRRIIEHIKSLDQSRPTTIVEAQNVNVVESSRFVDIISFNRYNGWYVNEGNLDIISNWVIREATAWHEKFQKPVIMQEYGADTLEGLHFTPDFIWSEEYQVQLLSKHFEAFDRLRASGFFIGEFIWNFADFKTTQTYTRVGGNKKGIFTRSRQPKASAHLLRKRYWSLAKEYYNATLPLDLTSYVISRPLIGRRPRCGSDARTASYNDISTNPLVRDYAGLVKYRRTFVVPKSWSEKRTWLRFGSVCYAAQVYINGELAFSHSIGHTPFVGEITSLVKPGDDNEIVVIVDNVLTGTTIPQGSTSTLANGRLKQDYTFDFFNYAGIDRPVILYATESTYVDDITLHSTVDGNSANVTYNILIEGATRFTFEISIVDKEGNQVASNDGQSLGGSIQIPNVNLWWPYLMDDNPGYLYTFKVDLYDSDSNLLDRYELPFGVRELSWDSMSFKINGKPVYIRGFGRHEDSDIRGKGLDLPLVLRDYNLIKWIGANCYRTSHYPYAEEIMDLADSLGIMIIDEVPAVNIHGFSNDLLENHKHSITELIKRDKNRPSVVIWSAANEPSSGDSGAGEYFGHVIAHVKAFDTTRPVTIANLVGPDNDQSGQYLDLLGFNEYSAWYSNEGNLDVIIPDVLATAKKWHSKHNKPVLVTEYGADTLEGFHILPNFVWSEEYQTDLMGRNFQAFDTLRAEGWFIGEMIWNFADFKTKQEFRRLGGNKKGVFTRQRQPKQSAHLMRKRYWALASLLDNATVPSDLDNYVVGDPTKVKDEF</sequence>
<comment type="function">
    <text evidence="1 12">Plays an important role in the degradation of dermatan and keratan sulfates.</text>
</comment>
<evidence type="ECO:0000259" key="15">
    <source>
        <dbReference type="Pfam" id="PF02837"/>
    </source>
</evidence>
<dbReference type="GO" id="GO:0004566">
    <property type="term" value="F:beta-glucuronidase activity"/>
    <property type="evidence" value="ECO:0007669"/>
    <property type="project" value="UniProtKB-EC"/>
</dbReference>
<comment type="caution">
    <text evidence="16">The sequence shown here is derived from an EMBL/GenBank/DDBJ whole genome shotgun (WGS) entry which is preliminary data.</text>
</comment>
<dbReference type="SUPFAM" id="SSF49785">
    <property type="entry name" value="Galactose-binding domain-like"/>
    <property type="match status" value="2"/>
</dbReference>
<comment type="subunit">
    <text evidence="4 12">Homotetramer.</text>
</comment>
<evidence type="ECO:0000313" key="16">
    <source>
        <dbReference type="EMBL" id="KAJ8945252.1"/>
    </source>
</evidence>
<dbReference type="InterPro" id="IPR006102">
    <property type="entry name" value="Ig-like_GH2"/>
</dbReference>
<keyword evidence="8 12" id="KW-0378">Hydrolase</keyword>
<dbReference type="Gene3D" id="2.60.40.10">
    <property type="entry name" value="Immunoglobulins"/>
    <property type="match status" value="2"/>
</dbReference>
<dbReference type="InterPro" id="IPR023232">
    <property type="entry name" value="Glyco_hydro_2_AS"/>
</dbReference>
<dbReference type="Pfam" id="PF00703">
    <property type="entry name" value="Glyco_hydro_2"/>
    <property type="match status" value="1"/>
</dbReference>
<comment type="subcellular location">
    <subcellularLocation>
        <location evidence="2">Lysosome</location>
    </subcellularLocation>
</comment>
<dbReference type="GO" id="GO:0005975">
    <property type="term" value="P:carbohydrate metabolic process"/>
    <property type="evidence" value="ECO:0007669"/>
    <property type="project" value="InterPro"/>
</dbReference>
<evidence type="ECO:0000256" key="11">
    <source>
        <dbReference type="ARBA" id="ARBA00023295"/>
    </source>
</evidence>
<keyword evidence="7" id="KW-0732">Signal</keyword>
<feature type="domain" description="Glycoside hydrolase family 2 catalytic" evidence="14">
    <location>
        <begin position="323"/>
        <end position="618"/>
    </location>
</feature>
<dbReference type="FunFam" id="2.60.120.260:FF:000027">
    <property type="entry name" value="Beta-glucuronidase"/>
    <property type="match status" value="1"/>
</dbReference>
<evidence type="ECO:0000313" key="17">
    <source>
        <dbReference type="Proteomes" id="UP001162162"/>
    </source>
</evidence>
<evidence type="ECO:0000259" key="13">
    <source>
        <dbReference type="Pfam" id="PF00703"/>
    </source>
</evidence>
<dbReference type="Pfam" id="PF02837">
    <property type="entry name" value="Glyco_hydro_2_N"/>
    <property type="match status" value="2"/>
</dbReference>
<dbReference type="GO" id="GO:0030246">
    <property type="term" value="F:carbohydrate binding"/>
    <property type="evidence" value="ECO:0007669"/>
    <property type="project" value="TreeGrafter"/>
</dbReference>
<evidence type="ECO:0000256" key="12">
    <source>
        <dbReference type="RuleBase" id="RU361154"/>
    </source>
</evidence>
<dbReference type="Gene3D" id="2.60.120.260">
    <property type="entry name" value="Galactose-binding domain-like"/>
    <property type="match status" value="2"/>
</dbReference>
<feature type="domain" description="Glycosyl hydrolases family 2 sugar binding" evidence="15">
    <location>
        <begin position="38"/>
        <end position="213"/>
    </location>
</feature>
<dbReference type="Gene3D" id="3.20.20.80">
    <property type="entry name" value="Glycosidases"/>
    <property type="match status" value="2"/>
</dbReference>
<dbReference type="InterPro" id="IPR006101">
    <property type="entry name" value="Glyco_hydro_2"/>
</dbReference>
<dbReference type="InterPro" id="IPR006104">
    <property type="entry name" value="Glyco_hydro_2_N"/>
</dbReference>
<dbReference type="InterPro" id="IPR006103">
    <property type="entry name" value="Glyco_hydro_2_cat"/>
</dbReference>
<feature type="domain" description="Glycoside hydrolase family 2 catalytic" evidence="14">
    <location>
        <begin position="896"/>
        <end position="1188"/>
    </location>
</feature>
<dbReference type="EC" id="3.2.1.31" evidence="5 12"/>
<comment type="catalytic activity">
    <reaction evidence="12">
        <text>a beta-D-glucuronoside + H2O = D-glucuronate + an alcohol</text>
        <dbReference type="Rhea" id="RHEA:17633"/>
        <dbReference type="ChEBI" id="CHEBI:15377"/>
        <dbReference type="ChEBI" id="CHEBI:30879"/>
        <dbReference type="ChEBI" id="CHEBI:58720"/>
        <dbReference type="ChEBI" id="CHEBI:83411"/>
        <dbReference type="EC" id="3.2.1.31"/>
    </reaction>
</comment>
<keyword evidence="11 12" id="KW-0326">Glycosidase</keyword>
<dbReference type="AlphaFoldDB" id="A0AAV8Y1J4"/>
<feature type="domain" description="Glycoside hydrolase family 2 immunoglobulin-like beta-sandwich" evidence="13">
    <location>
        <begin position="787"/>
        <end position="888"/>
    </location>
</feature>
<protein>
    <recommendedName>
        <fullName evidence="6 12">Beta-glucuronidase</fullName>
        <ecNumber evidence="5 12">3.2.1.31</ecNumber>
    </recommendedName>
</protein>
<evidence type="ECO:0000256" key="3">
    <source>
        <dbReference type="ARBA" id="ARBA00007401"/>
    </source>
</evidence>
<organism evidence="16 17">
    <name type="scientific">Aromia moschata</name>
    <dbReference type="NCBI Taxonomy" id="1265417"/>
    <lineage>
        <taxon>Eukaryota</taxon>
        <taxon>Metazoa</taxon>
        <taxon>Ecdysozoa</taxon>
        <taxon>Arthropoda</taxon>
        <taxon>Hexapoda</taxon>
        <taxon>Insecta</taxon>
        <taxon>Pterygota</taxon>
        <taxon>Neoptera</taxon>
        <taxon>Endopterygota</taxon>
        <taxon>Coleoptera</taxon>
        <taxon>Polyphaga</taxon>
        <taxon>Cucujiformia</taxon>
        <taxon>Chrysomeloidea</taxon>
        <taxon>Cerambycidae</taxon>
        <taxon>Cerambycinae</taxon>
        <taxon>Callichromatini</taxon>
        <taxon>Aromia</taxon>
    </lineage>
</organism>
<evidence type="ECO:0000256" key="10">
    <source>
        <dbReference type="ARBA" id="ARBA00023228"/>
    </source>
</evidence>
<evidence type="ECO:0000256" key="8">
    <source>
        <dbReference type="ARBA" id="ARBA00022801"/>
    </source>
</evidence>
<dbReference type="InterPro" id="IPR036156">
    <property type="entry name" value="Beta-gal/glucu_dom_sf"/>
</dbReference>
<dbReference type="GO" id="GO:0005764">
    <property type="term" value="C:lysosome"/>
    <property type="evidence" value="ECO:0007669"/>
    <property type="project" value="UniProtKB-SubCell"/>
</dbReference>
<dbReference type="SUPFAM" id="SSF49303">
    <property type="entry name" value="beta-Galactosidase/glucuronidase domain"/>
    <property type="match status" value="2"/>
</dbReference>
<evidence type="ECO:0000256" key="5">
    <source>
        <dbReference type="ARBA" id="ARBA00012761"/>
    </source>
</evidence>
<dbReference type="FunFam" id="3.20.20.80:FF:000029">
    <property type="entry name" value="Beta-glucuronidase"/>
    <property type="match status" value="2"/>
</dbReference>
<dbReference type="PROSITE" id="PS00608">
    <property type="entry name" value="GLYCOSYL_HYDROL_F2_2"/>
    <property type="match status" value="1"/>
</dbReference>
<evidence type="ECO:0000256" key="9">
    <source>
        <dbReference type="ARBA" id="ARBA00023180"/>
    </source>
</evidence>
<evidence type="ECO:0000256" key="7">
    <source>
        <dbReference type="ARBA" id="ARBA00022729"/>
    </source>
</evidence>
<dbReference type="PRINTS" id="PR00132">
    <property type="entry name" value="GLHYDRLASE2"/>
</dbReference>
<dbReference type="PANTHER" id="PTHR10066">
    <property type="entry name" value="BETA-GLUCURONIDASE"/>
    <property type="match status" value="1"/>
</dbReference>
<dbReference type="GO" id="GO:0005615">
    <property type="term" value="C:extracellular space"/>
    <property type="evidence" value="ECO:0007669"/>
    <property type="project" value="TreeGrafter"/>
</dbReference>
<dbReference type="InterPro" id="IPR008979">
    <property type="entry name" value="Galactose-bd-like_sf"/>
</dbReference>
<dbReference type="NCBIfam" id="NF007538">
    <property type="entry name" value="PRK10150.1"/>
    <property type="match status" value="2"/>
</dbReference>
<dbReference type="InterPro" id="IPR023230">
    <property type="entry name" value="Glyco_hydro_2_CS"/>
</dbReference>
<dbReference type="InterPro" id="IPR017853">
    <property type="entry name" value="GH"/>
</dbReference>
<dbReference type="EMBL" id="JAPWTK010000223">
    <property type="protein sequence ID" value="KAJ8945252.1"/>
    <property type="molecule type" value="Genomic_DNA"/>
</dbReference>
<proteinExistence type="inferred from homology"/>
<keyword evidence="9" id="KW-0325">Glycoprotein</keyword>
<dbReference type="SUPFAM" id="SSF51445">
    <property type="entry name" value="(Trans)glycosidases"/>
    <property type="match status" value="2"/>
</dbReference>
<dbReference type="PANTHER" id="PTHR10066:SF67">
    <property type="entry name" value="BETA-GLUCURONIDASE"/>
    <property type="match status" value="1"/>
</dbReference>